<dbReference type="HOGENOM" id="CLU_1556657_0_0_1"/>
<evidence type="ECO:0000313" key="3">
    <source>
        <dbReference type="Proteomes" id="UP000001940"/>
    </source>
</evidence>
<feature type="chain" id="PRO_5024999809" evidence="1">
    <location>
        <begin position="16"/>
        <end position="71"/>
    </location>
</feature>
<name>O16716_CAEEL</name>
<gene>
    <name evidence="2" type="ORF">CELE_F22E5.2</name>
    <name evidence="2 4" type="ORF">F22E5.2</name>
</gene>
<dbReference type="InParanoid" id="O16716"/>
<keyword evidence="3" id="KW-1185">Reference proteome</keyword>
<accession>O16716</accession>
<protein>
    <submittedName>
        <fullName evidence="2">Secreted protein</fullName>
    </submittedName>
</protein>
<feature type="signal peptide" evidence="1">
    <location>
        <begin position="1"/>
        <end position="15"/>
    </location>
</feature>
<keyword evidence="1" id="KW-0732">Signal</keyword>
<dbReference type="AGR" id="WB:WBGene00017704"/>
<dbReference type="PaxDb" id="6239-F22E5.2"/>
<sequence>MSLILFFYFMVLSEACMRTVAPEDVYISSTFPFEDFTTEAVVTTDSSTISQLTTETTMETVETRNVSWEIN</sequence>
<dbReference type="WormBase" id="F22E5.2">
    <property type="protein sequence ID" value="CE54044"/>
    <property type="gene ID" value="WBGene00017704"/>
</dbReference>
<evidence type="ECO:0000313" key="4">
    <source>
        <dbReference type="WormBase" id="F22E5.2"/>
    </source>
</evidence>
<dbReference type="Proteomes" id="UP000001940">
    <property type="component" value="Chromosome II"/>
</dbReference>
<dbReference type="UCSC" id="F22E5.2">
    <property type="organism name" value="c. elegans"/>
</dbReference>
<evidence type="ECO:0000256" key="1">
    <source>
        <dbReference type="SAM" id="SignalP"/>
    </source>
</evidence>
<proteinExistence type="predicted"/>
<dbReference type="PIR" id="T32075">
    <property type="entry name" value="T32075"/>
</dbReference>
<reference evidence="2 3" key="1">
    <citation type="journal article" date="1998" name="Science">
        <title>Genome sequence of the nematode C. elegans: a platform for investigating biology.</title>
        <authorList>
            <consortium name="The C. elegans sequencing consortium"/>
            <person name="Sulson J.E."/>
            <person name="Waterston R."/>
        </authorList>
    </citation>
    <scope>NUCLEOTIDE SEQUENCE [LARGE SCALE GENOMIC DNA]</scope>
    <source>
        <strain evidence="2 3">Bristol N2</strain>
    </source>
</reference>
<evidence type="ECO:0000313" key="2">
    <source>
        <dbReference type="EMBL" id="CCD68449.2"/>
    </source>
</evidence>
<dbReference type="AlphaFoldDB" id="O16716"/>
<dbReference type="EMBL" id="BX284602">
    <property type="protein sequence ID" value="CCD68449.2"/>
    <property type="molecule type" value="Genomic_DNA"/>
</dbReference>
<dbReference type="Bgee" id="WBGene00017704">
    <property type="expression patterns" value="Expressed in embryo and 2 other cell types or tissues"/>
</dbReference>
<organism evidence="2 3">
    <name type="scientific">Caenorhabditis elegans</name>
    <dbReference type="NCBI Taxonomy" id="6239"/>
    <lineage>
        <taxon>Eukaryota</taxon>
        <taxon>Metazoa</taxon>
        <taxon>Ecdysozoa</taxon>
        <taxon>Nematoda</taxon>
        <taxon>Chromadorea</taxon>
        <taxon>Rhabditida</taxon>
        <taxon>Rhabditina</taxon>
        <taxon>Rhabditomorpha</taxon>
        <taxon>Rhabditoidea</taxon>
        <taxon>Rhabditidae</taxon>
        <taxon>Peloderinae</taxon>
        <taxon>Caenorhabditis</taxon>
    </lineage>
</organism>